<dbReference type="EMBL" id="JADIMP010000087">
    <property type="protein sequence ID" value="MBO8441852.1"/>
    <property type="molecule type" value="Genomic_DNA"/>
</dbReference>
<evidence type="ECO:0000256" key="1">
    <source>
        <dbReference type="SAM" id="Coils"/>
    </source>
</evidence>
<dbReference type="Proteomes" id="UP000823614">
    <property type="component" value="Unassembled WGS sequence"/>
</dbReference>
<feature type="domain" description="Regulator of chromosome segregation-like C-terminal" evidence="2">
    <location>
        <begin position="81"/>
        <end position="116"/>
    </location>
</feature>
<dbReference type="AlphaFoldDB" id="A0A9D9E5M6"/>
<gene>
    <name evidence="3" type="ORF">IAA89_05425</name>
</gene>
<accession>A0A9D9E5M6</accession>
<proteinExistence type="predicted"/>
<evidence type="ECO:0000313" key="3">
    <source>
        <dbReference type="EMBL" id="MBO8441852.1"/>
    </source>
</evidence>
<reference evidence="3" key="2">
    <citation type="journal article" date="2021" name="PeerJ">
        <title>Extensive microbial diversity within the chicken gut microbiome revealed by metagenomics and culture.</title>
        <authorList>
            <person name="Gilroy R."/>
            <person name="Ravi A."/>
            <person name="Getino M."/>
            <person name="Pursley I."/>
            <person name="Horton D.L."/>
            <person name="Alikhan N.F."/>
            <person name="Baker D."/>
            <person name="Gharbi K."/>
            <person name="Hall N."/>
            <person name="Watson M."/>
            <person name="Adriaenssens E.M."/>
            <person name="Foster-Nyarko E."/>
            <person name="Jarju S."/>
            <person name="Secka A."/>
            <person name="Antonio M."/>
            <person name="Oren A."/>
            <person name="Chaudhuri R.R."/>
            <person name="La Ragione R."/>
            <person name="Hildebrand F."/>
            <person name="Pallen M.J."/>
        </authorList>
    </citation>
    <scope>NUCLEOTIDE SEQUENCE</scope>
    <source>
        <strain evidence="3">C6-149</strain>
    </source>
</reference>
<dbReference type="InterPro" id="IPR007489">
    <property type="entry name" value="RocS-like_C"/>
</dbReference>
<comment type="caution">
    <text evidence="3">The sequence shown here is derived from an EMBL/GenBank/DDBJ whole genome shotgun (WGS) entry which is preliminary data.</text>
</comment>
<sequence length="132" mass="15733">MEKTIKDLADELGVSKTAIRKKMTDEFREKYTRINGKTIYINDEGQKKIRETSTRRNNNKKNKEVEEKADLSVDVLDTMKKQLAAKDKQISELQKLLDQSQRLQLMAENKIKKIEENKTQQLEHKHWWQKIF</sequence>
<protein>
    <submittedName>
        <fullName evidence="3">DUF536 domain-containing protein</fullName>
    </submittedName>
</protein>
<evidence type="ECO:0000313" key="4">
    <source>
        <dbReference type="Proteomes" id="UP000823614"/>
    </source>
</evidence>
<dbReference type="Pfam" id="PF04394">
    <property type="entry name" value="DUF536"/>
    <property type="match status" value="1"/>
</dbReference>
<reference evidence="3" key="1">
    <citation type="submission" date="2020-10" db="EMBL/GenBank/DDBJ databases">
        <authorList>
            <person name="Gilroy R."/>
        </authorList>
    </citation>
    <scope>NUCLEOTIDE SEQUENCE</scope>
    <source>
        <strain evidence="3">C6-149</strain>
    </source>
</reference>
<organism evidence="3 4">
    <name type="scientific">Candidatus Gallilactobacillus intestinavium</name>
    <dbReference type="NCBI Taxonomy" id="2840838"/>
    <lineage>
        <taxon>Bacteria</taxon>
        <taxon>Bacillati</taxon>
        <taxon>Bacillota</taxon>
        <taxon>Bacilli</taxon>
        <taxon>Lactobacillales</taxon>
        <taxon>Lactobacillaceae</taxon>
        <taxon>Lactobacillaceae incertae sedis</taxon>
        <taxon>Candidatus Gallilactobacillus</taxon>
    </lineage>
</organism>
<feature type="coiled-coil region" evidence="1">
    <location>
        <begin position="76"/>
        <end position="117"/>
    </location>
</feature>
<name>A0A9D9E5M6_9LACO</name>
<evidence type="ECO:0000259" key="2">
    <source>
        <dbReference type="Pfam" id="PF04394"/>
    </source>
</evidence>
<keyword evidence="1" id="KW-0175">Coiled coil</keyword>